<accession>A0ABS5L432</accession>
<feature type="transmembrane region" description="Helical" evidence="1">
    <location>
        <begin position="12"/>
        <end position="31"/>
    </location>
</feature>
<protein>
    <submittedName>
        <fullName evidence="2">ABC transporter permease subunit</fullName>
    </submittedName>
</protein>
<sequence>MIWMTWRQFRTQAVLGIAALLLLACYLLILGEQIRHTYNTDLALCAKGSCSGVMNEFTGQYDLQTEILGYVLIVVPAVIGMFWGVPLIARELEAGTHRLAWNQTVTRGRWLTAKLGLVGLAAVAFTGLYSLLLTWAASPLDAVRDDRFTPLVFDDRNIVPLAYGAFAFVLGMALGLFIGRTVPAMAAVLVVFVVVQGVMPTMVRPHYLTPVSQTVALTKAEVSGLSFFGEYGTVGGVHVAGGPWIVSTSAVLDRSGQEVGHTSWWSDCVNVAAPAQLPDCISKQNVHVEVTLQPAGRYWTFQWYETGIFALFTAVLAGLCFWRIRGRLS</sequence>
<proteinExistence type="predicted"/>
<feature type="transmembrane region" description="Helical" evidence="1">
    <location>
        <begin position="67"/>
        <end position="89"/>
    </location>
</feature>
<keyword evidence="1" id="KW-1133">Transmembrane helix</keyword>
<organism evidence="2 3">
    <name type="scientific">Catenulispora pinistramenti</name>
    <dbReference type="NCBI Taxonomy" id="2705254"/>
    <lineage>
        <taxon>Bacteria</taxon>
        <taxon>Bacillati</taxon>
        <taxon>Actinomycetota</taxon>
        <taxon>Actinomycetes</taxon>
        <taxon>Catenulisporales</taxon>
        <taxon>Catenulisporaceae</taxon>
        <taxon>Catenulispora</taxon>
    </lineage>
</organism>
<dbReference type="RefSeq" id="WP_212019331.1">
    <property type="nucleotide sequence ID" value="NZ_JAAFYZ010000231.1"/>
</dbReference>
<keyword evidence="1" id="KW-0812">Transmembrane</keyword>
<evidence type="ECO:0000313" key="2">
    <source>
        <dbReference type="EMBL" id="MBS2553106.1"/>
    </source>
</evidence>
<dbReference type="Proteomes" id="UP000730482">
    <property type="component" value="Unassembled WGS sequence"/>
</dbReference>
<dbReference type="Pfam" id="PF12679">
    <property type="entry name" value="ABC2_membrane_2"/>
    <property type="match status" value="1"/>
</dbReference>
<keyword evidence="1" id="KW-0472">Membrane</keyword>
<gene>
    <name evidence="2" type="ORF">KGQ19_40260</name>
</gene>
<feature type="transmembrane region" description="Helical" evidence="1">
    <location>
        <begin position="115"/>
        <end position="138"/>
    </location>
</feature>
<dbReference type="PROSITE" id="PS51257">
    <property type="entry name" value="PROKAR_LIPOPROTEIN"/>
    <property type="match status" value="1"/>
</dbReference>
<reference evidence="2 3" key="1">
    <citation type="submission" date="2020-02" db="EMBL/GenBank/DDBJ databases">
        <title>Acidophilic actinobacteria isolated from forest soil.</title>
        <authorList>
            <person name="Golinska P."/>
        </authorList>
    </citation>
    <scope>NUCLEOTIDE SEQUENCE [LARGE SCALE GENOMIC DNA]</scope>
    <source>
        <strain evidence="2 3">NL8</strain>
    </source>
</reference>
<keyword evidence="3" id="KW-1185">Reference proteome</keyword>
<feature type="transmembrane region" description="Helical" evidence="1">
    <location>
        <begin position="158"/>
        <end position="177"/>
    </location>
</feature>
<evidence type="ECO:0000256" key="1">
    <source>
        <dbReference type="SAM" id="Phobius"/>
    </source>
</evidence>
<name>A0ABS5L432_9ACTN</name>
<dbReference type="EMBL" id="JAAFYZ010000231">
    <property type="protein sequence ID" value="MBS2553106.1"/>
    <property type="molecule type" value="Genomic_DNA"/>
</dbReference>
<feature type="transmembrane region" description="Helical" evidence="1">
    <location>
        <begin position="184"/>
        <end position="203"/>
    </location>
</feature>
<evidence type="ECO:0000313" key="3">
    <source>
        <dbReference type="Proteomes" id="UP000730482"/>
    </source>
</evidence>
<feature type="transmembrane region" description="Helical" evidence="1">
    <location>
        <begin position="301"/>
        <end position="322"/>
    </location>
</feature>
<comment type="caution">
    <text evidence="2">The sequence shown here is derived from an EMBL/GenBank/DDBJ whole genome shotgun (WGS) entry which is preliminary data.</text>
</comment>